<dbReference type="PIRSF" id="PIRSF031679">
    <property type="entry name" value="Mtase_Alr7345_prd"/>
    <property type="match status" value="1"/>
</dbReference>
<sequence>MTYRKLLAAALLAATPLAALHAAPPAYITAAVADTTRPADDVALDAERKPAEMLAFAGVKPGMTVVDIVPGGGYFTRLFADVVGPNGKVVDYVPDEMINGSKDPAKALDRLTSLAKIKPNIMPVHDKLLDPAPPAQSDVAWTSQNYHDLHNIPGADLVGFNKQIFINLKPGGVYIVLDHAAAAGSGLRDTNTLHRIDPAVVKQEVTAAGFVFVGESKVLANPADDHTLKVFDPTLRHRTDQFIYKFRKPK</sequence>
<evidence type="ECO:0000256" key="1">
    <source>
        <dbReference type="SAM" id="SignalP"/>
    </source>
</evidence>
<dbReference type="Gene3D" id="3.40.50.150">
    <property type="entry name" value="Vaccinia Virus protein VP39"/>
    <property type="match status" value="1"/>
</dbReference>
<organism evidence="2 3">
    <name type="scientific">Sphingomonas vulcanisoli</name>
    <dbReference type="NCBI Taxonomy" id="1658060"/>
    <lineage>
        <taxon>Bacteria</taxon>
        <taxon>Pseudomonadati</taxon>
        <taxon>Pseudomonadota</taxon>
        <taxon>Alphaproteobacteria</taxon>
        <taxon>Sphingomonadales</taxon>
        <taxon>Sphingomonadaceae</taxon>
        <taxon>Sphingomonas</taxon>
    </lineage>
</organism>
<dbReference type="Pfam" id="PF01135">
    <property type="entry name" value="PCMT"/>
    <property type="match status" value="1"/>
</dbReference>
<dbReference type="Proteomes" id="UP000727456">
    <property type="component" value="Unassembled WGS sequence"/>
</dbReference>
<keyword evidence="2" id="KW-0489">Methyltransferase</keyword>
<comment type="caution">
    <text evidence="2">The sequence shown here is derived from an EMBL/GenBank/DDBJ whole genome shotgun (WGS) entry which is preliminary data.</text>
</comment>
<evidence type="ECO:0000313" key="2">
    <source>
        <dbReference type="EMBL" id="NIJ07724.1"/>
    </source>
</evidence>
<feature type="chain" id="PRO_5046246241" evidence="1">
    <location>
        <begin position="22"/>
        <end position="250"/>
    </location>
</feature>
<keyword evidence="1" id="KW-0732">Signal</keyword>
<dbReference type="EMBL" id="JAAOZC010000003">
    <property type="protein sequence ID" value="NIJ07724.1"/>
    <property type="molecule type" value="Genomic_DNA"/>
</dbReference>
<dbReference type="InterPro" id="IPR016980">
    <property type="entry name" value="S-AdoMet-dep_MeTrfase_Alr7345"/>
</dbReference>
<keyword evidence="2" id="KW-0808">Transferase</keyword>
<dbReference type="InterPro" id="IPR029063">
    <property type="entry name" value="SAM-dependent_MTases_sf"/>
</dbReference>
<proteinExistence type="predicted"/>
<dbReference type="SUPFAM" id="SSF53335">
    <property type="entry name" value="S-adenosyl-L-methionine-dependent methyltransferases"/>
    <property type="match status" value="1"/>
</dbReference>
<evidence type="ECO:0000313" key="3">
    <source>
        <dbReference type="Proteomes" id="UP000727456"/>
    </source>
</evidence>
<gene>
    <name evidence="2" type="ORF">FHS31_001334</name>
</gene>
<protein>
    <submittedName>
        <fullName evidence="2">Methyltransferase</fullName>
    </submittedName>
</protein>
<reference evidence="2 3" key="1">
    <citation type="submission" date="2020-03" db="EMBL/GenBank/DDBJ databases">
        <title>Genomic Encyclopedia of Type Strains, Phase III (KMG-III): the genomes of soil and plant-associated and newly described type strains.</title>
        <authorList>
            <person name="Whitman W."/>
        </authorList>
    </citation>
    <scope>NUCLEOTIDE SEQUENCE [LARGE SCALE GENOMIC DNA]</scope>
    <source>
        <strain evidence="2 3">CECT 8804</strain>
    </source>
</reference>
<feature type="signal peptide" evidence="1">
    <location>
        <begin position="1"/>
        <end position="21"/>
    </location>
</feature>
<dbReference type="GO" id="GO:0008168">
    <property type="term" value="F:methyltransferase activity"/>
    <property type="evidence" value="ECO:0007669"/>
    <property type="project" value="UniProtKB-KW"/>
</dbReference>
<dbReference type="RefSeq" id="WP_167072603.1">
    <property type="nucleotide sequence ID" value="NZ_JAAOZC010000003.1"/>
</dbReference>
<keyword evidence="3" id="KW-1185">Reference proteome</keyword>
<dbReference type="GO" id="GO:0032259">
    <property type="term" value="P:methylation"/>
    <property type="evidence" value="ECO:0007669"/>
    <property type="project" value="UniProtKB-KW"/>
</dbReference>
<name>A0ABX0TSL1_9SPHN</name>
<accession>A0ABX0TSL1</accession>